<dbReference type="OMA" id="SRPHFIN"/>
<dbReference type="Pfam" id="PF21773">
    <property type="entry name" value="ODAD1_CC"/>
    <property type="match status" value="1"/>
</dbReference>
<keyword evidence="1 2" id="KW-0175">Coiled coil</keyword>
<dbReference type="PANTHER" id="PTHR21694">
    <property type="entry name" value="COILED-COIL DOMAIN-CONTAINING PROTEIN 63"/>
    <property type="match status" value="1"/>
</dbReference>
<dbReference type="InterPro" id="IPR049258">
    <property type="entry name" value="ODAD1_CC"/>
</dbReference>
<evidence type="ECO:0000256" key="1">
    <source>
        <dbReference type="ARBA" id="ARBA00023054"/>
    </source>
</evidence>
<evidence type="ECO:0000313" key="5">
    <source>
        <dbReference type="Proteomes" id="UP000054928"/>
    </source>
</evidence>
<evidence type="ECO:0000259" key="3">
    <source>
        <dbReference type="Pfam" id="PF21773"/>
    </source>
</evidence>
<accession>A0A0P1AEW3</accession>
<protein>
    <recommendedName>
        <fullName evidence="3">ODAD1 central coiled coil region domain-containing protein</fullName>
    </recommendedName>
</protein>
<dbReference type="STRING" id="4781.A0A0P1AEW3"/>
<dbReference type="OrthoDB" id="6766775at2759"/>
<keyword evidence="5" id="KW-1185">Reference proteome</keyword>
<proteinExistence type="predicted"/>
<dbReference type="InterPro" id="IPR051876">
    <property type="entry name" value="ODA-DC/CCD"/>
</dbReference>
<dbReference type="RefSeq" id="XP_024575995.1">
    <property type="nucleotide sequence ID" value="XM_024725194.1"/>
</dbReference>
<name>A0A0P1AEW3_PLAHL</name>
<dbReference type="GeneID" id="36404919"/>
<sequence>MTSTLSPHHFKRSLNRYHFPSSTIRTPRVFPHNVQSVPLSPSRLESPMFQERVSTLMQQGDTYAKQLDTERRRSIDLTTAIETLELEAFQARKTLYGTTNSQQCTATTELKSIGTLESRLDKVLIRYNEMCHSNKVLRTQIQTLRREKVQSDGVCAKLERETVQVRDECTQVIQATQAASDGRDRANEQSETLRYQIHEENNHFELEWYEKTKQLTADRNLMREYQRTARGTSPSVPRGNGLKLLTTPDLKLREETQQHETLLQAKATDLQVQSDTLHTLQTTLTIIKQKTGESDAQIVAAALVAADDKSFSLCNLINELHLEMKELESEVQRLEIAVANATQEHATGLADDATRHSRKQQVDEQIEMSRQKVIQLEKSQKEGAETLEMMRIGALGLFHKLQGPNDDALASQLVTHGTTDLNMTKLLGVIEQRIGELVDIHNIATNAPFAALGAQKPTQKTEVANSGVHSTRLSRNHERRRNVQMNALRRPTPPTVEDFEMDLDEPQDDVRPCRISEIHETMTGRCLRKYRAKK</sequence>
<feature type="domain" description="ODAD1 central coiled coil region" evidence="3">
    <location>
        <begin position="111"/>
        <end position="403"/>
    </location>
</feature>
<dbReference type="PANTHER" id="PTHR21694:SF18">
    <property type="entry name" value="COILED-COIL DOMAIN-CONTAINING PROTEIN 63"/>
    <property type="match status" value="1"/>
</dbReference>
<dbReference type="AlphaFoldDB" id="A0A0P1AEW3"/>
<feature type="coiled-coil region" evidence="2">
    <location>
        <begin position="317"/>
        <end position="379"/>
    </location>
</feature>
<dbReference type="Proteomes" id="UP000054928">
    <property type="component" value="Unassembled WGS sequence"/>
</dbReference>
<dbReference type="EMBL" id="CCYD01000428">
    <property type="protein sequence ID" value="CEG39626.1"/>
    <property type="molecule type" value="Genomic_DNA"/>
</dbReference>
<organism evidence="4 5">
    <name type="scientific">Plasmopara halstedii</name>
    <name type="common">Downy mildew of sunflower</name>
    <dbReference type="NCBI Taxonomy" id="4781"/>
    <lineage>
        <taxon>Eukaryota</taxon>
        <taxon>Sar</taxon>
        <taxon>Stramenopiles</taxon>
        <taxon>Oomycota</taxon>
        <taxon>Peronosporomycetes</taxon>
        <taxon>Peronosporales</taxon>
        <taxon>Peronosporaceae</taxon>
        <taxon>Plasmopara</taxon>
    </lineage>
</organism>
<reference evidence="5" key="1">
    <citation type="submission" date="2014-09" db="EMBL/GenBank/DDBJ databases">
        <authorList>
            <person name="Sharma Rahul"/>
            <person name="Thines Marco"/>
        </authorList>
    </citation>
    <scope>NUCLEOTIDE SEQUENCE [LARGE SCALE GENOMIC DNA]</scope>
</reference>
<evidence type="ECO:0000313" key="4">
    <source>
        <dbReference type="EMBL" id="CEG39626.1"/>
    </source>
</evidence>
<evidence type="ECO:0000256" key="2">
    <source>
        <dbReference type="SAM" id="Coils"/>
    </source>
</evidence>